<evidence type="ECO:0000256" key="2">
    <source>
        <dbReference type="ARBA" id="ARBA00022475"/>
    </source>
</evidence>
<feature type="transmembrane region" description="Helical" evidence="6">
    <location>
        <begin position="7"/>
        <end position="24"/>
    </location>
</feature>
<accession>A0A9D1FJV0</accession>
<feature type="domain" description="DUF4131" evidence="9">
    <location>
        <begin position="30"/>
        <end position="184"/>
    </location>
</feature>
<organism evidence="10 11">
    <name type="scientific">Candidatus Galligastranaerophilus intestinavium</name>
    <dbReference type="NCBI Taxonomy" id="2840836"/>
    <lineage>
        <taxon>Bacteria</taxon>
        <taxon>Candidatus Galligastranaerophilus</taxon>
    </lineage>
</organism>
<dbReference type="AlphaFoldDB" id="A0A9D1FJV0"/>
<dbReference type="Pfam" id="PF03772">
    <property type="entry name" value="Competence"/>
    <property type="match status" value="1"/>
</dbReference>
<feature type="transmembrane region" description="Helical" evidence="6">
    <location>
        <begin position="257"/>
        <end position="278"/>
    </location>
</feature>
<evidence type="ECO:0000259" key="7">
    <source>
        <dbReference type="Pfam" id="PF00753"/>
    </source>
</evidence>
<comment type="caution">
    <text evidence="10">The sequence shown here is derived from an EMBL/GenBank/DDBJ whole genome shotgun (WGS) entry which is preliminary data.</text>
</comment>
<evidence type="ECO:0000256" key="4">
    <source>
        <dbReference type="ARBA" id="ARBA00022989"/>
    </source>
</evidence>
<gene>
    <name evidence="10" type="ORF">IAA86_05910</name>
</gene>
<keyword evidence="4 6" id="KW-1133">Transmembrane helix</keyword>
<dbReference type="InterPro" id="IPR001279">
    <property type="entry name" value="Metallo-B-lactamas"/>
</dbReference>
<dbReference type="InterPro" id="IPR004797">
    <property type="entry name" value="Competence_ComEC/Rec2"/>
</dbReference>
<reference evidence="10" key="1">
    <citation type="submission" date="2020-10" db="EMBL/GenBank/DDBJ databases">
        <authorList>
            <person name="Gilroy R."/>
        </authorList>
    </citation>
    <scope>NUCLEOTIDE SEQUENCE</scope>
    <source>
        <strain evidence="10">CHK152-2871</strain>
    </source>
</reference>
<keyword evidence="2" id="KW-1003">Cell membrane</keyword>
<keyword evidence="5 6" id="KW-0472">Membrane</keyword>
<dbReference type="Pfam" id="PF00753">
    <property type="entry name" value="Lactamase_B"/>
    <property type="match status" value="1"/>
</dbReference>
<evidence type="ECO:0000259" key="8">
    <source>
        <dbReference type="Pfam" id="PF03772"/>
    </source>
</evidence>
<dbReference type="GO" id="GO:0005886">
    <property type="term" value="C:plasma membrane"/>
    <property type="evidence" value="ECO:0007669"/>
    <property type="project" value="UniProtKB-SubCell"/>
</dbReference>
<evidence type="ECO:0000256" key="6">
    <source>
        <dbReference type="SAM" id="Phobius"/>
    </source>
</evidence>
<dbReference type="InterPro" id="IPR036866">
    <property type="entry name" value="RibonucZ/Hydroxyglut_hydro"/>
</dbReference>
<feature type="transmembrane region" description="Helical" evidence="6">
    <location>
        <begin position="334"/>
        <end position="351"/>
    </location>
</feature>
<dbReference type="Gene3D" id="3.60.15.10">
    <property type="entry name" value="Ribonuclease Z/Hydroxyacylglutathione hydrolase-like"/>
    <property type="match status" value="1"/>
</dbReference>
<dbReference type="InterPro" id="IPR004477">
    <property type="entry name" value="ComEC_N"/>
</dbReference>
<feature type="transmembrane region" description="Helical" evidence="6">
    <location>
        <begin position="505"/>
        <end position="522"/>
    </location>
</feature>
<sequence>MYLKTILIVSTSIFYVFGICANLYNHTEAFALFCAFCAILMSFIKIIKPKHAVLLFLIFCTGFYNTKYNIKDYDSFSNIRINNIYCEGRVLSIAQISKEGTRAKFYLDVENVIFKNKKYNLRNTKTLVTINDLNKSFKDIQIGDKIGITGNLRPPKSATNPSQFDYAKYLKYKDTFSILYVEGKNYKILSKADSYKTLDDFWRYLLQKTDNTRKDIINKHSKYIKSPQIEILGGIVFGNEAINPPDEIKQSFVNSGLLHLLAASGLNVALIFGIWWFLAQNIFRLPYVISIWCGIFFVILYTISTGFPPPVIRAAIMLFFVLLGKLIDRESKPVALIFFVGFVMLLFNPKMFCDVGFQLSFIVTIGLIVTIEPICNKLNTKNRQYIAKIKDYPRYAKIILMTFSPKFLLAAILVPICAQLYVSPLQMYYFNTFTPLSLFANLCTIPFIGAVSFLGFISSILGTIPYFGDKIIVIFDIIINPFLVLLVKISQFFSNFKNSIITTPSPSVFQMILFWILLILLVENIKENFKNKKAAISLICTLILFFGTFIQIPANDFEILTFDVGNADSILLKTPKGKYILIDTAMAPYRGISNAKTIMEEYFKDKNIKELEILIITHFDIDHCGGAKDILNDLKVKNVYVQNLNPVEQKGIEIINILKKKNIKYAAAKTNETIYTEGDFYIKTFCANINSPLPKDRKDNENSIITLVGSKNANALFMGDSGILAFSKIENYINQIDILKVGHHGAKDTINENIIRKIKPKYAIISSGYNIYGHPNPTTLEILSKYKVNTYSTKDLGAIKITKCKNHACKVENFDQKLKDFGSPD</sequence>
<feature type="domain" description="ComEC/Rec2-related protein" evidence="8">
    <location>
        <begin position="245"/>
        <end position="522"/>
    </location>
</feature>
<dbReference type="NCBIfam" id="TIGR00360">
    <property type="entry name" value="ComEC_N-term"/>
    <property type="match status" value="1"/>
</dbReference>
<dbReference type="NCBIfam" id="TIGR00361">
    <property type="entry name" value="ComEC_Rec2"/>
    <property type="match status" value="1"/>
</dbReference>
<dbReference type="GO" id="GO:0030420">
    <property type="term" value="P:establishment of competence for transformation"/>
    <property type="evidence" value="ECO:0007669"/>
    <property type="project" value="InterPro"/>
</dbReference>
<keyword evidence="3 6" id="KW-0812">Transmembrane</keyword>
<comment type="subcellular location">
    <subcellularLocation>
        <location evidence="1">Cell membrane</location>
        <topology evidence="1">Multi-pass membrane protein</topology>
    </subcellularLocation>
</comment>
<feature type="transmembrane region" description="Helical" evidence="6">
    <location>
        <begin position="30"/>
        <end position="47"/>
    </location>
</feature>
<evidence type="ECO:0000256" key="1">
    <source>
        <dbReference type="ARBA" id="ARBA00004651"/>
    </source>
</evidence>
<dbReference type="SUPFAM" id="SSF56281">
    <property type="entry name" value="Metallo-hydrolase/oxidoreductase"/>
    <property type="match status" value="1"/>
</dbReference>
<dbReference type="Proteomes" id="UP000886865">
    <property type="component" value="Unassembled WGS sequence"/>
</dbReference>
<dbReference type="InterPro" id="IPR025405">
    <property type="entry name" value="DUF4131"/>
</dbReference>
<protein>
    <submittedName>
        <fullName evidence="10">DNA internalization-related competence protein ComEC/Rec2</fullName>
    </submittedName>
</protein>
<evidence type="ECO:0000259" key="9">
    <source>
        <dbReference type="Pfam" id="PF13567"/>
    </source>
</evidence>
<feature type="domain" description="Metallo-beta-lactamase" evidence="7">
    <location>
        <begin position="564"/>
        <end position="767"/>
    </location>
</feature>
<evidence type="ECO:0000256" key="3">
    <source>
        <dbReference type="ARBA" id="ARBA00022692"/>
    </source>
</evidence>
<feature type="transmembrane region" description="Helical" evidence="6">
    <location>
        <begin position="310"/>
        <end position="327"/>
    </location>
</feature>
<dbReference type="PANTHER" id="PTHR30619:SF7">
    <property type="entry name" value="BETA-LACTAMASE DOMAIN PROTEIN"/>
    <property type="match status" value="1"/>
</dbReference>
<feature type="transmembrane region" description="Helical" evidence="6">
    <location>
        <begin position="357"/>
        <end position="375"/>
    </location>
</feature>
<feature type="transmembrane region" description="Helical" evidence="6">
    <location>
        <begin position="395"/>
        <end position="416"/>
    </location>
</feature>
<dbReference type="InterPro" id="IPR035681">
    <property type="entry name" value="ComA-like_MBL"/>
</dbReference>
<dbReference type="CDD" id="cd07731">
    <property type="entry name" value="ComA-like_MBL-fold"/>
    <property type="match status" value="1"/>
</dbReference>
<feature type="transmembrane region" description="Helical" evidence="6">
    <location>
        <begin position="534"/>
        <end position="552"/>
    </location>
</feature>
<name>A0A9D1FJV0_9BACT</name>
<dbReference type="EMBL" id="DVJQ01000049">
    <property type="protein sequence ID" value="HIS74535.1"/>
    <property type="molecule type" value="Genomic_DNA"/>
</dbReference>
<proteinExistence type="predicted"/>
<feature type="transmembrane region" description="Helical" evidence="6">
    <location>
        <begin position="285"/>
        <end position="304"/>
    </location>
</feature>
<evidence type="ECO:0000313" key="11">
    <source>
        <dbReference type="Proteomes" id="UP000886865"/>
    </source>
</evidence>
<evidence type="ECO:0000256" key="5">
    <source>
        <dbReference type="ARBA" id="ARBA00023136"/>
    </source>
</evidence>
<feature type="transmembrane region" description="Helical" evidence="6">
    <location>
        <begin position="436"/>
        <end position="461"/>
    </location>
</feature>
<evidence type="ECO:0000313" key="10">
    <source>
        <dbReference type="EMBL" id="HIS74535.1"/>
    </source>
</evidence>
<feature type="transmembrane region" description="Helical" evidence="6">
    <location>
        <begin position="473"/>
        <end position="493"/>
    </location>
</feature>
<dbReference type="PANTHER" id="PTHR30619">
    <property type="entry name" value="DNA INTERNALIZATION/COMPETENCE PROTEIN COMEC/REC2"/>
    <property type="match status" value="1"/>
</dbReference>
<reference evidence="10" key="2">
    <citation type="journal article" date="2021" name="PeerJ">
        <title>Extensive microbial diversity within the chicken gut microbiome revealed by metagenomics and culture.</title>
        <authorList>
            <person name="Gilroy R."/>
            <person name="Ravi A."/>
            <person name="Getino M."/>
            <person name="Pursley I."/>
            <person name="Horton D.L."/>
            <person name="Alikhan N.F."/>
            <person name="Baker D."/>
            <person name="Gharbi K."/>
            <person name="Hall N."/>
            <person name="Watson M."/>
            <person name="Adriaenssens E.M."/>
            <person name="Foster-Nyarko E."/>
            <person name="Jarju S."/>
            <person name="Secka A."/>
            <person name="Antonio M."/>
            <person name="Oren A."/>
            <person name="Chaudhuri R.R."/>
            <person name="La Ragione R."/>
            <person name="Hildebrand F."/>
            <person name="Pallen M.J."/>
        </authorList>
    </citation>
    <scope>NUCLEOTIDE SEQUENCE</scope>
    <source>
        <strain evidence="10">CHK152-2871</strain>
    </source>
</reference>
<dbReference type="Pfam" id="PF13567">
    <property type="entry name" value="DUF4131"/>
    <property type="match status" value="1"/>
</dbReference>
<dbReference type="InterPro" id="IPR052159">
    <property type="entry name" value="Competence_DNA_uptake"/>
</dbReference>